<dbReference type="SUPFAM" id="SSF53613">
    <property type="entry name" value="Ribokinase-like"/>
    <property type="match status" value="1"/>
</dbReference>
<dbReference type="PANTHER" id="PTHR10584">
    <property type="entry name" value="SUGAR KINASE"/>
    <property type="match status" value="1"/>
</dbReference>
<feature type="domain" description="Carbohydrate kinase PfkB" evidence="6">
    <location>
        <begin position="2"/>
        <end position="285"/>
    </location>
</feature>
<gene>
    <name evidence="7" type="ORF">CKY47_09255</name>
</gene>
<dbReference type="RefSeq" id="WP_306745286.1">
    <property type="nucleotide sequence ID" value="NZ_NSDM01000003.1"/>
</dbReference>
<dbReference type="InterPro" id="IPR002139">
    <property type="entry name" value="Ribo/fructo_kinase"/>
</dbReference>
<keyword evidence="8" id="KW-1185">Reference proteome</keyword>
<comment type="caution">
    <text evidence="7">The sequence shown here is derived from an EMBL/GenBank/DDBJ whole genome shotgun (WGS) entry which is preliminary data.</text>
</comment>
<keyword evidence="3 4" id="KW-0418">Kinase</keyword>
<dbReference type="Pfam" id="PF00294">
    <property type="entry name" value="PfkB"/>
    <property type="match status" value="1"/>
</dbReference>
<dbReference type="InterPro" id="IPR029056">
    <property type="entry name" value="Ribokinase-like"/>
</dbReference>
<evidence type="ECO:0000256" key="3">
    <source>
        <dbReference type="ARBA" id="ARBA00022777"/>
    </source>
</evidence>
<dbReference type="PROSITE" id="PS00584">
    <property type="entry name" value="PFKB_KINASES_2"/>
    <property type="match status" value="1"/>
</dbReference>
<evidence type="ECO:0000259" key="6">
    <source>
        <dbReference type="Pfam" id="PF00294"/>
    </source>
</evidence>
<dbReference type="InterPro" id="IPR002173">
    <property type="entry name" value="Carboh/pur_kinase_PfkB_CS"/>
</dbReference>
<dbReference type="Gene3D" id="3.40.1190.20">
    <property type="match status" value="1"/>
</dbReference>
<evidence type="ECO:0000256" key="5">
    <source>
        <dbReference type="SAM" id="MobiDB-lite"/>
    </source>
</evidence>
<proteinExistence type="inferred from homology"/>
<protein>
    <submittedName>
        <fullName evidence="7">Carbohydrate kinase</fullName>
    </submittedName>
</protein>
<dbReference type="PANTHER" id="PTHR10584:SF166">
    <property type="entry name" value="RIBOKINASE"/>
    <property type="match status" value="1"/>
</dbReference>
<dbReference type="InterPro" id="IPR011611">
    <property type="entry name" value="PfkB_dom"/>
</dbReference>
<dbReference type="Proteomes" id="UP001225605">
    <property type="component" value="Unassembled WGS sequence"/>
</dbReference>
<evidence type="ECO:0000256" key="2">
    <source>
        <dbReference type="ARBA" id="ARBA00022679"/>
    </source>
</evidence>
<evidence type="ECO:0000256" key="4">
    <source>
        <dbReference type="RuleBase" id="RU003704"/>
    </source>
</evidence>
<feature type="compositionally biased region" description="Polar residues" evidence="5">
    <location>
        <begin position="273"/>
        <end position="290"/>
    </location>
</feature>
<keyword evidence="2 4" id="KW-0808">Transferase</keyword>
<dbReference type="GO" id="GO:0016301">
    <property type="term" value="F:kinase activity"/>
    <property type="evidence" value="ECO:0007669"/>
    <property type="project" value="UniProtKB-KW"/>
</dbReference>
<comment type="similarity">
    <text evidence="1 4">Belongs to the carbohydrate kinase PfkB family.</text>
</comment>
<evidence type="ECO:0000256" key="1">
    <source>
        <dbReference type="ARBA" id="ARBA00010688"/>
    </source>
</evidence>
<evidence type="ECO:0000313" key="8">
    <source>
        <dbReference type="Proteomes" id="UP001225605"/>
    </source>
</evidence>
<feature type="region of interest" description="Disordered" evidence="5">
    <location>
        <begin position="262"/>
        <end position="290"/>
    </location>
</feature>
<name>A0ABU0WWD3_9PSEU</name>
<dbReference type="PRINTS" id="PR00990">
    <property type="entry name" value="RIBOKINASE"/>
</dbReference>
<evidence type="ECO:0000313" key="7">
    <source>
        <dbReference type="EMBL" id="MDQ2584165.1"/>
    </source>
</evidence>
<accession>A0ABU0WWD3</accession>
<dbReference type="EMBL" id="NSDM01000003">
    <property type="protein sequence ID" value="MDQ2584165.1"/>
    <property type="molecule type" value="Genomic_DNA"/>
</dbReference>
<reference evidence="7 8" key="1">
    <citation type="submission" date="2017-06" db="EMBL/GenBank/DDBJ databases">
        <title>Cultured bacterium strain Saccharothrix yanglingensis Hhs.015.</title>
        <authorList>
            <person name="Xia Y."/>
        </authorList>
    </citation>
    <scope>NUCLEOTIDE SEQUENCE [LARGE SCALE GENOMIC DNA]</scope>
    <source>
        <strain evidence="7 8">Hhs.015</strain>
    </source>
</reference>
<sequence>MRIAVVGQIARDLVLVVPEVPPAGGSATVSERREMLGGKGANIARNAVGLGATAALVGVVGDDRDGDLLVQRLSADGVAVDAVVRRTATRTALVVDVVHDGHYRYLEDIPPACLLTPADVTAAAAALAAADAVVLQLQQPGDACLAAARAAGGLIVLDGVPDSGTDELLAAADVVRADHREAALLTGREITAVDDAVEAGRALLARGPSTAALEVPGEANVLVWRDGHAAIPLTAEHVVDTTGGGDAFVAALTVALLEGDTPEEAGRKATRAAGQTVTHPGGRTTLTRES</sequence>
<organism evidence="7 8">
    <name type="scientific">Saccharothrix yanglingensis</name>
    <dbReference type="NCBI Taxonomy" id="659496"/>
    <lineage>
        <taxon>Bacteria</taxon>
        <taxon>Bacillati</taxon>
        <taxon>Actinomycetota</taxon>
        <taxon>Actinomycetes</taxon>
        <taxon>Pseudonocardiales</taxon>
        <taxon>Pseudonocardiaceae</taxon>
        <taxon>Saccharothrix</taxon>
    </lineage>
</organism>